<gene>
    <name evidence="1" type="ORF">MSG28_008042</name>
</gene>
<comment type="caution">
    <text evidence="1">The sequence shown here is derived from an EMBL/GenBank/DDBJ whole genome shotgun (WGS) entry which is preliminary data.</text>
</comment>
<evidence type="ECO:0000313" key="1">
    <source>
        <dbReference type="EMBL" id="KAI8420844.1"/>
    </source>
</evidence>
<dbReference type="Proteomes" id="UP001064048">
    <property type="component" value="Chromosome 13"/>
</dbReference>
<proteinExistence type="predicted"/>
<evidence type="ECO:0000313" key="2">
    <source>
        <dbReference type="Proteomes" id="UP001064048"/>
    </source>
</evidence>
<dbReference type="EMBL" id="CM046113">
    <property type="protein sequence ID" value="KAI8420844.1"/>
    <property type="molecule type" value="Genomic_DNA"/>
</dbReference>
<keyword evidence="2" id="KW-1185">Reference proteome</keyword>
<protein>
    <submittedName>
        <fullName evidence="1">Uncharacterized protein</fullName>
    </submittedName>
</protein>
<name>A0ACC0J9V1_CHOFU</name>
<reference evidence="1 2" key="1">
    <citation type="journal article" date="2022" name="Genome Biol. Evol.">
        <title>The Spruce Budworm Genome: Reconstructing the Evolutionary History of Antifreeze Proteins.</title>
        <authorList>
            <person name="Beliveau C."/>
            <person name="Gagne P."/>
            <person name="Picq S."/>
            <person name="Vernygora O."/>
            <person name="Keeling C.I."/>
            <person name="Pinkney K."/>
            <person name="Doucet D."/>
            <person name="Wen F."/>
            <person name="Johnston J.S."/>
            <person name="Maaroufi H."/>
            <person name="Boyle B."/>
            <person name="Laroche J."/>
            <person name="Dewar K."/>
            <person name="Juretic N."/>
            <person name="Blackburn G."/>
            <person name="Nisole A."/>
            <person name="Brunet B."/>
            <person name="Brandao M."/>
            <person name="Lumley L."/>
            <person name="Duan J."/>
            <person name="Quan G."/>
            <person name="Lucarotti C.J."/>
            <person name="Roe A.D."/>
            <person name="Sperling F.A.H."/>
            <person name="Levesque R.C."/>
            <person name="Cusson M."/>
        </authorList>
    </citation>
    <scope>NUCLEOTIDE SEQUENCE [LARGE SCALE GENOMIC DNA]</scope>
    <source>
        <strain evidence="1">Glfc:IPQL:Cfum</strain>
    </source>
</reference>
<sequence length="1138" mass="128926">METLLEQQRSYHEERERCMDAMVKEILHKKLGRYIEATIRLKELYEDKDGLRKEEIAALSGPNEFQEFYARLKQIKEFHRKHPNEICVPMSVEFEEITKMRENPSEDYTTPVEFTDEEGYGKYLDLHQCYEKYINLKGIEKVDYITYLSIFDHLFDIPRERKNSEYRNYVRALLTYLKNFVSRVKPLHDQAQEMALAHQEFLKQWEAGTFPGWPKETGGALTNVGAHLDLSAFSSWEELASLGLDRLKSALMALGLKCGGTLEERAQRLFSTKGQTALDKNLVAKKGGNKAKASTQQRHKDIAAIEAQNVTRRAARSAGERRDDSGDESDASAAPDGDSDDDEVPYNPKNLPLGWDGKPIPYWLYKLHGLNISYTCEICGNFTYKGPKAFQRHFAEWRHAHGMPSENNVYAWRRGCELKHVYKGHNAPVHLMLPFGIHLITIDKNNELKVFDVKEENIFLELSFDDKFTISTICHPPTYLNKILLGSRQGMLQLWNLRTSKLIYTFKGWSSGVTVLTPAPAVDVVAIALMNRKIMLHNLRLDQTVMDFTHDMGLVVTLSFRMDGAPIMVTGSTKGHIVMWDLEERRVLSQIMKAHSGKIAGMQCLMSEPLMVTNSADNSLKLWIFDMPDGGARLLRIRAGHSQPPNLVWHCEPRGENLLAAGDDSTLHIMNTVTETFNKSMGKASYNKKASKKKKRLEHDNNILPPITKLSSCMQRDKEWDSIATLHRGKSMATTWSYNKIKMGAHKLQLPDKAKDVQATCLTVTQCGNFVVIASTPYHVMQLEESVNSTKCHRDSGLLALANEDFTITLIDIDTMNVVRRFEGHLGKINDIGFDSQSRWLFSASMDCTFCTWDIPSGQLVDIYSLKQPCTSLSMSPTGDFLATTHVGELGVFLWANRLLYEKIYLKPIDRNKIEVPKIELPTSAPEKPSIEDIGTIDIGDELEYMSPLQISNELITLSNQPTSKWLNLLHLDTVKKRNKPKTPVTVPKSAPFFLPTVSSLELEFDLEKEKSGDKETKLLIPESLSTLTPFAKKLVESKSEENFEKCIAKLTAFSPAAIDSEVSSMAPDAGGSIEVLKQFLLMLNVMLKSNRNFELAQSYLSLFLKSHTKVVSSNEELRYVLHSVEDAATEAWARLQN</sequence>
<organism evidence="1 2">
    <name type="scientific">Choristoneura fumiferana</name>
    <name type="common">Spruce budworm moth</name>
    <name type="synonym">Archips fumiferana</name>
    <dbReference type="NCBI Taxonomy" id="7141"/>
    <lineage>
        <taxon>Eukaryota</taxon>
        <taxon>Metazoa</taxon>
        <taxon>Ecdysozoa</taxon>
        <taxon>Arthropoda</taxon>
        <taxon>Hexapoda</taxon>
        <taxon>Insecta</taxon>
        <taxon>Pterygota</taxon>
        <taxon>Neoptera</taxon>
        <taxon>Endopterygota</taxon>
        <taxon>Lepidoptera</taxon>
        <taxon>Glossata</taxon>
        <taxon>Ditrysia</taxon>
        <taxon>Tortricoidea</taxon>
        <taxon>Tortricidae</taxon>
        <taxon>Tortricinae</taxon>
        <taxon>Choristoneura</taxon>
    </lineage>
</organism>
<accession>A0ACC0J9V1</accession>